<dbReference type="AlphaFoldDB" id="A0A8J5K3R5"/>
<keyword evidence="10" id="KW-0862">Zinc</keyword>
<dbReference type="PROSITE" id="PS52011">
    <property type="entry name" value="PEPTIDASE_M2"/>
    <property type="match status" value="1"/>
</dbReference>
<evidence type="ECO:0000313" key="13">
    <source>
        <dbReference type="Proteomes" id="UP000747542"/>
    </source>
</evidence>
<keyword evidence="11" id="KW-0812">Transmembrane</keyword>
<evidence type="ECO:0000256" key="11">
    <source>
        <dbReference type="SAM" id="Phobius"/>
    </source>
</evidence>
<keyword evidence="2" id="KW-0732">Signal</keyword>
<dbReference type="GO" id="GO:0005886">
    <property type="term" value="C:plasma membrane"/>
    <property type="evidence" value="ECO:0007669"/>
    <property type="project" value="TreeGrafter"/>
</dbReference>
<feature type="disulfide bond" evidence="7">
    <location>
        <begin position="486"/>
        <end position="498"/>
    </location>
</feature>
<keyword evidence="11" id="KW-1133">Transmembrane helix</keyword>
<dbReference type="Pfam" id="PF01401">
    <property type="entry name" value="Peptidase_M2"/>
    <property type="match status" value="2"/>
</dbReference>
<comment type="similarity">
    <text evidence="1 9 10">Belongs to the peptidase M2 family.</text>
</comment>
<keyword evidence="10" id="KW-0378">Hydrolase</keyword>
<dbReference type="GO" id="GO:0008237">
    <property type="term" value="F:metallopeptidase activity"/>
    <property type="evidence" value="ECO:0007669"/>
    <property type="project" value="UniProtKB-KW"/>
</dbReference>
<dbReference type="Proteomes" id="UP000747542">
    <property type="component" value="Unassembled WGS sequence"/>
</dbReference>
<evidence type="ECO:0000256" key="4">
    <source>
        <dbReference type="ARBA" id="ARBA00023180"/>
    </source>
</evidence>
<name>A0A8J5K3R5_HOMAM</name>
<proteinExistence type="inferred from homology"/>
<evidence type="ECO:0000256" key="10">
    <source>
        <dbReference type="RuleBase" id="RU361144"/>
    </source>
</evidence>
<keyword evidence="10" id="KW-0645">Protease</keyword>
<feature type="transmembrane region" description="Helical" evidence="11">
    <location>
        <begin position="581"/>
        <end position="603"/>
    </location>
</feature>
<feature type="disulfide bond" evidence="7">
    <location>
        <begin position="160"/>
        <end position="190"/>
    </location>
</feature>
<evidence type="ECO:0000256" key="3">
    <source>
        <dbReference type="ARBA" id="ARBA00023157"/>
    </source>
</evidence>
<keyword evidence="10" id="KW-0479">Metal-binding</keyword>
<evidence type="ECO:0000256" key="1">
    <source>
        <dbReference type="ARBA" id="ARBA00008139"/>
    </source>
</evidence>
<dbReference type="InterPro" id="IPR001548">
    <property type="entry name" value="Peptidase_M2"/>
</dbReference>
<dbReference type="PRINTS" id="PR00791">
    <property type="entry name" value="PEPDIPTASEA"/>
</dbReference>
<dbReference type="GO" id="GO:0046872">
    <property type="term" value="F:metal ion binding"/>
    <property type="evidence" value="ECO:0007669"/>
    <property type="project" value="UniProtKB-KW"/>
</dbReference>
<comment type="cofactor">
    <cofactor evidence="10">
        <name>Zn(2+)</name>
        <dbReference type="ChEBI" id="CHEBI:29105"/>
    </cofactor>
    <text evidence="10">Binds 2 Zn(2+) ions per subunit.</text>
</comment>
<gene>
    <name evidence="12" type="primary">Ace-L5</name>
    <name evidence="12" type="ORF">Hamer_G022252</name>
</gene>
<dbReference type="EMBL" id="JAHLQT010017535">
    <property type="protein sequence ID" value="KAG7169290.1"/>
    <property type="molecule type" value="Genomic_DNA"/>
</dbReference>
<comment type="caution">
    <text evidence="12">The sequence shown here is derived from an EMBL/GenBank/DDBJ whole genome shotgun (WGS) entry which is preliminary data.</text>
</comment>
<protein>
    <recommendedName>
        <fullName evidence="10">Angiotensin-converting enzyme</fullName>
        <ecNumber evidence="10">3.4.-.-</ecNumber>
    </recommendedName>
</protein>
<dbReference type="CDD" id="cd06461">
    <property type="entry name" value="M2_ACE"/>
    <property type="match status" value="1"/>
</dbReference>
<dbReference type="GO" id="GO:0006508">
    <property type="term" value="P:proteolysis"/>
    <property type="evidence" value="ECO:0007669"/>
    <property type="project" value="UniProtKB-KW"/>
</dbReference>
<keyword evidence="3 7" id="KW-1015">Disulfide bond</keyword>
<keyword evidence="13" id="KW-1185">Reference proteome</keyword>
<dbReference type="GO" id="GO:0008241">
    <property type="term" value="F:peptidyl-dipeptidase activity"/>
    <property type="evidence" value="ECO:0007669"/>
    <property type="project" value="InterPro"/>
</dbReference>
<sequence>MLVFKALYSSAFTSQLGGLGVTRACTSDDLPWLRSRLSRSKSLGTNTNEVEAINFLRQYDREASIMCNRFMEASWDYNTNLTSFNKRKMLERQMEWSEFHRNKWNEATTFAWKNFTNSPVRRMFSFVTVLGKAALPKEKLQELTELVQDMKTSYSSAKICKYDSTRRRLPDGDYDYYTDFEVEDDNEIGCIPTSSLEPDLTNIMATSRDPEELRYVWRAWREAAGKPLRQKYLRFVELANEAARLNGYDDAGEYWRSDYETDNFREQLKELWDKLRPLYEQLHAYVRTKLREKYGNMWAQTWTHTLDLTVPYRGRTTIDVTNALRRQGYTPLSMFGLAEEFFTSLGLDPMPFTFWQKSMIVKPTDREVVCHASAWDFCNVSTPRHLQAVNLVSNVDDSYETDINFLFTMALDKIAFLPFGYLVDQWRWEVFSGEIGESSLNSRWWDLRLSVQGVSPPVPRDEDDFDPGAKYFVSFIIQFQFHAELCKAADHEGPLHHCDIYRSVKAGKLLKNVLSLGKSRPWTEALSVLTSDKTNKLDAEPILEYFAPLLAWLESQNRGEFIGWRESEAIVQSVTTSNASVVTGVILAFIAVVLVIALIIVGIRKFRNSGKSFRTAPPAT</sequence>
<comment type="caution">
    <text evidence="9">Lacks conserved residue(s) required for the propagation of feature annotation.</text>
</comment>
<evidence type="ECO:0000256" key="7">
    <source>
        <dbReference type="PIRSR" id="PIRSR601548-4"/>
    </source>
</evidence>
<evidence type="ECO:0000256" key="6">
    <source>
        <dbReference type="PIRSR" id="PIRSR601548-2"/>
    </source>
</evidence>
<dbReference type="SUPFAM" id="SSF55486">
    <property type="entry name" value="Metalloproteases ('zincins'), catalytic domain"/>
    <property type="match status" value="1"/>
</dbReference>
<dbReference type="PANTHER" id="PTHR10514">
    <property type="entry name" value="ANGIOTENSIN-CONVERTING ENZYME"/>
    <property type="match status" value="1"/>
</dbReference>
<keyword evidence="10" id="KW-0121">Carboxypeptidase</keyword>
<feature type="glycosylation site" description="N-linked (GlcNAc...) asparagine" evidence="8">
    <location>
        <position position="114"/>
    </location>
</feature>
<dbReference type="GO" id="GO:0004180">
    <property type="term" value="F:carboxypeptidase activity"/>
    <property type="evidence" value="ECO:0007669"/>
    <property type="project" value="UniProtKB-KW"/>
</dbReference>
<keyword evidence="10" id="KW-0482">Metalloprotease</keyword>
<feature type="binding site" evidence="6">
    <location>
        <position position="259"/>
    </location>
    <ligand>
        <name>chloride</name>
        <dbReference type="ChEBI" id="CHEBI:17996"/>
        <label>1</label>
    </ligand>
</feature>
<evidence type="ECO:0000256" key="5">
    <source>
        <dbReference type="PIRSR" id="PIRSR601548-10"/>
    </source>
</evidence>
<evidence type="ECO:0000256" key="8">
    <source>
        <dbReference type="PIRSR" id="PIRSR601548-5"/>
    </source>
</evidence>
<dbReference type="EC" id="3.4.-.-" evidence="10"/>
<evidence type="ECO:0000256" key="2">
    <source>
        <dbReference type="ARBA" id="ARBA00022729"/>
    </source>
</evidence>
<keyword evidence="4 5" id="KW-0325">Glycoprotein</keyword>
<feature type="glycosylation site" description="N-linked (GlcNAc...) (complex) asparagine" evidence="5">
    <location>
        <position position="117"/>
    </location>
</feature>
<evidence type="ECO:0000313" key="12">
    <source>
        <dbReference type="EMBL" id="KAG7169290.1"/>
    </source>
</evidence>
<keyword evidence="11" id="KW-0472">Membrane</keyword>
<feature type="glycosylation site" description="N-linked (GlcNAc...) asparagine" evidence="5">
    <location>
        <position position="80"/>
    </location>
</feature>
<evidence type="ECO:0000256" key="9">
    <source>
        <dbReference type="PROSITE-ProRule" id="PRU01355"/>
    </source>
</evidence>
<reference evidence="12" key="1">
    <citation type="journal article" date="2021" name="Sci. Adv.">
        <title>The American lobster genome reveals insights on longevity, neural, and immune adaptations.</title>
        <authorList>
            <person name="Polinski J.M."/>
            <person name="Zimin A.V."/>
            <person name="Clark K.F."/>
            <person name="Kohn A.B."/>
            <person name="Sadowski N."/>
            <person name="Timp W."/>
            <person name="Ptitsyn A."/>
            <person name="Khanna P."/>
            <person name="Romanova D.Y."/>
            <person name="Williams P."/>
            <person name="Greenwood S.J."/>
            <person name="Moroz L.L."/>
            <person name="Walt D.R."/>
            <person name="Bodnar A.G."/>
        </authorList>
    </citation>
    <scope>NUCLEOTIDE SEQUENCE</scope>
    <source>
        <strain evidence="12">GMGI-L3</strain>
    </source>
</reference>
<accession>A0A8J5K3R5</accession>
<dbReference type="PANTHER" id="PTHR10514:SF45">
    <property type="entry name" value="ANGIOTENSIN-CONVERTING ENZYME"/>
    <property type="match status" value="1"/>
</dbReference>
<organism evidence="12 13">
    <name type="scientific">Homarus americanus</name>
    <name type="common">American lobster</name>
    <dbReference type="NCBI Taxonomy" id="6706"/>
    <lineage>
        <taxon>Eukaryota</taxon>
        <taxon>Metazoa</taxon>
        <taxon>Ecdysozoa</taxon>
        <taxon>Arthropoda</taxon>
        <taxon>Crustacea</taxon>
        <taxon>Multicrustacea</taxon>
        <taxon>Malacostraca</taxon>
        <taxon>Eumalacostraca</taxon>
        <taxon>Eucarida</taxon>
        <taxon>Decapoda</taxon>
        <taxon>Pleocyemata</taxon>
        <taxon>Astacidea</taxon>
        <taxon>Nephropoidea</taxon>
        <taxon>Nephropidae</taxon>
        <taxon>Homarus</taxon>
    </lineage>
</organism>